<evidence type="ECO:0000256" key="1">
    <source>
        <dbReference type="ARBA" id="ARBA00007847"/>
    </source>
</evidence>
<evidence type="ECO:0000256" key="2">
    <source>
        <dbReference type="ARBA" id="ARBA00023235"/>
    </source>
</evidence>
<dbReference type="InterPro" id="IPR015942">
    <property type="entry name" value="Asp/Glu/hydantoin_racemase"/>
</dbReference>
<protein>
    <submittedName>
        <fullName evidence="3">Aspartate/glutamate racemase family protein</fullName>
    </submittedName>
</protein>
<dbReference type="PROSITE" id="PS00924">
    <property type="entry name" value="ASP_GLU_RACEMASE_2"/>
    <property type="match status" value="1"/>
</dbReference>
<dbReference type="PANTHER" id="PTHR21198">
    <property type="entry name" value="GLUTAMATE RACEMASE"/>
    <property type="match status" value="1"/>
</dbReference>
<keyword evidence="4" id="KW-1185">Reference proteome</keyword>
<organism evidence="3 4">
    <name type="scientific">Peloplasma aerotolerans</name>
    <dbReference type="NCBI Taxonomy" id="3044389"/>
    <lineage>
        <taxon>Bacteria</taxon>
        <taxon>Bacillati</taxon>
        <taxon>Mycoplasmatota</taxon>
        <taxon>Mollicutes</taxon>
        <taxon>Acholeplasmatales</taxon>
        <taxon>Acholeplasmataceae</taxon>
        <taxon>Peloplasma</taxon>
    </lineage>
</organism>
<keyword evidence="2" id="KW-0413">Isomerase</keyword>
<proteinExistence type="inferred from homology"/>
<comment type="caution">
    <text evidence="3">The sequence shown here is derived from an EMBL/GenBank/DDBJ whole genome shotgun (WGS) entry which is preliminary data.</text>
</comment>
<dbReference type="Gene3D" id="3.40.50.1860">
    <property type="match status" value="2"/>
</dbReference>
<dbReference type="Pfam" id="PF01177">
    <property type="entry name" value="Asp_Glu_race"/>
    <property type="match status" value="1"/>
</dbReference>
<accession>A0AAW6U5Q7</accession>
<dbReference type="RefSeq" id="WP_282839625.1">
    <property type="nucleotide sequence ID" value="NZ_JASCXW010000020.1"/>
</dbReference>
<dbReference type="PANTHER" id="PTHR21198:SF7">
    <property type="entry name" value="ASPARTATE-GLUTAMATE RACEMASE FAMILY"/>
    <property type="match status" value="1"/>
</dbReference>
<dbReference type="EMBL" id="JASCXW010000020">
    <property type="protein sequence ID" value="MDI6453195.1"/>
    <property type="molecule type" value="Genomic_DNA"/>
</dbReference>
<evidence type="ECO:0000313" key="3">
    <source>
        <dbReference type="EMBL" id="MDI6453195.1"/>
    </source>
</evidence>
<reference evidence="3" key="1">
    <citation type="submission" date="2023-05" db="EMBL/GenBank/DDBJ databases">
        <title>Mariniplasma microaerophilum sp. nov., a novel anaerobic mollicute isolated from terrestrial mud volcano, Taman Peninsula, Russia.</title>
        <authorList>
            <person name="Khomyakova M.A."/>
            <person name="Merkel A.Y."/>
            <person name="Slobodkin A.I."/>
        </authorList>
    </citation>
    <scope>NUCLEOTIDE SEQUENCE</scope>
    <source>
        <strain evidence="3">M4Ah</strain>
    </source>
</reference>
<name>A0AAW6U5Q7_9MOLU</name>
<dbReference type="Proteomes" id="UP001431532">
    <property type="component" value="Unassembled WGS sequence"/>
</dbReference>
<dbReference type="SUPFAM" id="SSF53681">
    <property type="entry name" value="Aspartate/glutamate racemase"/>
    <property type="match status" value="2"/>
</dbReference>
<sequence>MKTIGLLGGMSWESTLEYYRLINLEVKRQLGGSHSAKILMYSFDYHELEILLEQNKWDEITQQLVNHGKKLKESGAEILLICANTMHIVADEVEKQVGIPLIHIAKATLNQVKYLDLTNVLLVGTIYTMKSTLYPNIFSHQDVSVIVPDIRDQAMIHRTIYHELILGIFSNESKVKFIEVINKAKLKGIQGVILGCTEIPMLIRQQDLDIPLFNTMEIQVKAAVDFSLND</sequence>
<dbReference type="InterPro" id="IPR001920">
    <property type="entry name" value="Asp/Glu_race"/>
</dbReference>
<dbReference type="AlphaFoldDB" id="A0AAW6U5Q7"/>
<dbReference type="InterPro" id="IPR004380">
    <property type="entry name" value="Asp_race"/>
</dbReference>
<evidence type="ECO:0000313" key="4">
    <source>
        <dbReference type="Proteomes" id="UP001431532"/>
    </source>
</evidence>
<dbReference type="InterPro" id="IPR033134">
    <property type="entry name" value="Asp/Glu_racemase_AS_2"/>
</dbReference>
<gene>
    <name evidence="3" type="ORF">QJ521_06445</name>
</gene>
<dbReference type="GO" id="GO:0047661">
    <property type="term" value="F:amino-acid racemase activity"/>
    <property type="evidence" value="ECO:0007669"/>
    <property type="project" value="InterPro"/>
</dbReference>
<comment type="similarity">
    <text evidence="1">Belongs to the aspartate/glutamate racemases family.</text>
</comment>
<dbReference type="NCBIfam" id="TIGR00035">
    <property type="entry name" value="asp_race"/>
    <property type="match status" value="1"/>
</dbReference>